<evidence type="ECO:0000256" key="3">
    <source>
        <dbReference type="SAM" id="MobiDB-lite"/>
    </source>
</evidence>
<dbReference type="InterPro" id="IPR011990">
    <property type="entry name" value="TPR-like_helical_dom_sf"/>
</dbReference>
<dbReference type="GO" id="GO:0003723">
    <property type="term" value="F:RNA binding"/>
    <property type="evidence" value="ECO:0007669"/>
    <property type="project" value="InterPro"/>
</dbReference>
<evidence type="ECO:0008006" key="6">
    <source>
        <dbReference type="Google" id="ProtNLM"/>
    </source>
</evidence>
<dbReference type="Proteomes" id="UP001152561">
    <property type="component" value="Unassembled WGS sequence"/>
</dbReference>
<dbReference type="InterPro" id="IPR002885">
    <property type="entry name" value="PPR_rpt"/>
</dbReference>
<protein>
    <recommendedName>
        <fullName evidence="6">Pentatricopeptide repeat-containing protein</fullName>
    </recommendedName>
</protein>
<organism evidence="4 5">
    <name type="scientific">Anisodus acutangulus</name>
    <dbReference type="NCBI Taxonomy" id="402998"/>
    <lineage>
        <taxon>Eukaryota</taxon>
        <taxon>Viridiplantae</taxon>
        <taxon>Streptophyta</taxon>
        <taxon>Embryophyta</taxon>
        <taxon>Tracheophyta</taxon>
        <taxon>Spermatophyta</taxon>
        <taxon>Magnoliopsida</taxon>
        <taxon>eudicotyledons</taxon>
        <taxon>Gunneridae</taxon>
        <taxon>Pentapetalae</taxon>
        <taxon>asterids</taxon>
        <taxon>lamiids</taxon>
        <taxon>Solanales</taxon>
        <taxon>Solanaceae</taxon>
        <taxon>Solanoideae</taxon>
        <taxon>Hyoscyameae</taxon>
        <taxon>Anisodus</taxon>
    </lineage>
</organism>
<dbReference type="AlphaFoldDB" id="A0A9Q1LUF5"/>
<dbReference type="GO" id="GO:0009451">
    <property type="term" value="P:RNA modification"/>
    <property type="evidence" value="ECO:0007669"/>
    <property type="project" value="InterPro"/>
</dbReference>
<dbReference type="PROSITE" id="PS51375">
    <property type="entry name" value="PPR"/>
    <property type="match status" value="1"/>
</dbReference>
<evidence type="ECO:0000256" key="2">
    <source>
        <dbReference type="PROSITE-ProRule" id="PRU00708"/>
    </source>
</evidence>
<keyword evidence="1" id="KW-0677">Repeat</keyword>
<keyword evidence="5" id="KW-1185">Reference proteome</keyword>
<reference evidence="5" key="1">
    <citation type="journal article" date="2023" name="Proc. Natl. Acad. Sci. U.S.A.">
        <title>Genomic and structural basis for evolution of tropane alkaloid biosynthesis.</title>
        <authorList>
            <person name="Wanga Y.-J."/>
            <person name="Taina T."/>
            <person name="Yua J.-Y."/>
            <person name="Lia J."/>
            <person name="Xua B."/>
            <person name="Chenc J."/>
            <person name="D'Auriad J.C."/>
            <person name="Huanga J.-P."/>
            <person name="Huanga S.-X."/>
        </authorList>
    </citation>
    <scope>NUCLEOTIDE SEQUENCE [LARGE SCALE GENOMIC DNA]</scope>
    <source>
        <strain evidence="5">cv. KIB-2019</strain>
    </source>
</reference>
<proteinExistence type="predicted"/>
<accession>A0A9Q1LUF5</accession>
<evidence type="ECO:0000313" key="4">
    <source>
        <dbReference type="EMBL" id="KAJ8545007.1"/>
    </source>
</evidence>
<evidence type="ECO:0000256" key="1">
    <source>
        <dbReference type="ARBA" id="ARBA00022737"/>
    </source>
</evidence>
<dbReference type="OrthoDB" id="1732327at2759"/>
<gene>
    <name evidence="4" type="ORF">K7X08_017590</name>
</gene>
<name>A0A9Q1LUF5_9SOLA</name>
<dbReference type="Gene3D" id="1.25.40.10">
    <property type="entry name" value="Tetratricopeptide repeat domain"/>
    <property type="match status" value="1"/>
</dbReference>
<evidence type="ECO:0000313" key="5">
    <source>
        <dbReference type="Proteomes" id="UP001152561"/>
    </source>
</evidence>
<feature type="repeat" description="PPR" evidence="2">
    <location>
        <begin position="62"/>
        <end position="92"/>
    </location>
</feature>
<comment type="caution">
    <text evidence="4">The sequence shown here is derived from an EMBL/GenBank/DDBJ whole genome shotgun (WGS) entry which is preliminary data.</text>
</comment>
<dbReference type="Pfam" id="PF13041">
    <property type="entry name" value="PPR_2"/>
    <property type="match status" value="1"/>
</dbReference>
<feature type="region of interest" description="Disordered" evidence="3">
    <location>
        <begin position="160"/>
        <end position="181"/>
    </location>
</feature>
<dbReference type="PANTHER" id="PTHR47926">
    <property type="entry name" value="PENTATRICOPEPTIDE REPEAT-CONTAINING PROTEIN"/>
    <property type="match status" value="1"/>
</dbReference>
<dbReference type="InterPro" id="IPR046960">
    <property type="entry name" value="PPR_At4g14850-like_plant"/>
</dbReference>
<dbReference type="NCBIfam" id="TIGR00756">
    <property type="entry name" value="PPR"/>
    <property type="match status" value="1"/>
</dbReference>
<sequence>MSLVSAAFGAGDLQIVTQIHGLVVKYGHDNSQRVESGLIEMYIDVHCVDDAYCIFCEMPVKDVVAWTLMLTGYVKSGNWNKAVEHFNQMLIREEVELDSVALIGILSGCGNRMVEHFKWSMSINLSSNDSDQIIEGKVPKDCIALRMLAEEMTSWTNLEVEASKKNRPSKSRQKPQTPVSIQKQLPCGSTWTGIQRQRLRRLMRAVPIEGIWSSVLGVCIPHHHWHFCCADSVL</sequence>
<dbReference type="EMBL" id="JAJAGQ010000013">
    <property type="protein sequence ID" value="KAJ8545007.1"/>
    <property type="molecule type" value="Genomic_DNA"/>
</dbReference>